<dbReference type="EMBL" id="LCLM01000043">
    <property type="protein sequence ID" value="KKU16123.1"/>
    <property type="molecule type" value="Genomic_DNA"/>
</dbReference>
<evidence type="ECO:0000313" key="1">
    <source>
        <dbReference type="EMBL" id="KKU16123.1"/>
    </source>
</evidence>
<organism evidence="1 2">
    <name type="scientific">Candidatus Woesebacteria bacterium GW2011_GWC2_45_9</name>
    <dbReference type="NCBI Taxonomy" id="1618589"/>
    <lineage>
        <taxon>Bacteria</taxon>
        <taxon>Candidatus Woeseibacteriota</taxon>
    </lineage>
</organism>
<protein>
    <recommendedName>
        <fullName evidence="3">Nucleotidyl transferase AbiEii/AbiGii toxin family protein</fullName>
    </recommendedName>
</protein>
<reference evidence="1 2" key="1">
    <citation type="journal article" date="2015" name="Nature">
        <title>rRNA introns, odd ribosomes, and small enigmatic genomes across a large radiation of phyla.</title>
        <authorList>
            <person name="Brown C.T."/>
            <person name="Hug L.A."/>
            <person name="Thomas B.C."/>
            <person name="Sharon I."/>
            <person name="Castelle C.J."/>
            <person name="Singh A."/>
            <person name="Wilkins M.J."/>
            <person name="Williams K.H."/>
            <person name="Banfield J.F."/>
        </authorList>
    </citation>
    <scope>NUCLEOTIDE SEQUENCE [LARGE SCALE GENOMIC DNA]</scope>
</reference>
<evidence type="ECO:0000313" key="2">
    <source>
        <dbReference type="Proteomes" id="UP000034922"/>
    </source>
</evidence>
<dbReference type="AlphaFoldDB" id="A0A0G1QEG3"/>
<dbReference type="Pfam" id="PF08843">
    <property type="entry name" value="AbiEii"/>
    <property type="match status" value="1"/>
</dbReference>
<dbReference type="Proteomes" id="UP000034922">
    <property type="component" value="Unassembled WGS sequence"/>
</dbReference>
<accession>A0A0G1QEG3</accession>
<proteinExistence type="predicted"/>
<name>A0A0G1QEG3_9BACT</name>
<sequence length="216" mass="25023">MKKFYPAVLDESQKVVLPKLSFLSEKGYYLAGETALALQLGHRTSIDFDFYTPQHFDSDELIGEIKKRFGEKAIETLKEKDTLFANIAGVDVSFFGYKYPLIKKTVLFRGVPLASLEDIAAMKLIAITHRPVKRDYIDIFFLLRGFDLAQILSLVGRKYPNFNQYLALRALTYFEDIKDKEEKRPVKVLESSFSWERAKKTIFEEVKKYQLGLLKK</sequence>
<evidence type="ECO:0008006" key="3">
    <source>
        <dbReference type="Google" id="ProtNLM"/>
    </source>
</evidence>
<comment type="caution">
    <text evidence="1">The sequence shown here is derived from an EMBL/GenBank/DDBJ whole genome shotgun (WGS) entry which is preliminary data.</text>
</comment>
<dbReference type="InterPro" id="IPR014942">
    <property type="entry name" value="AbiEii"/>
</dbReference>
<dbReference type="STRING" id="1618589.UX25_C0043G0007"/>
<gene>
    <name evidence="1" type="ORF">UX25_C0043G0007</name>
</gene>